<gene>
    <name evidence="6" type="ORF">V1264_009961</name>
</gene>
<dbReference type="InterPro" id="IPR014716">
    <property type="entry name" value="Fibrinogen_a/b/g_C_1"/>
</dbReference>
<dbReference type="SMART" id="SM00186">
    <property type="entry name" value="FBG"/>
    <property type="match status" value="1"/>
</dbReference>
<dbReference type="AlphaFoldDB" id="A0AAN9ANJ8"/>
<dbReference type="Gene3D" id="3.90.215.10">
    <property type="entry name" value="Gamma Fibrinogen, chain A, domain 1"/>
    <property type="match status" value="1"/>
</dbReference>
<dbReference type="Gene3D" id="2.60.40.10">
    <property type="entry name" value="Immunoglobulins"/>
    <property type="match status" value="1"/>
</dbReference>
<dbReference type="InterPro" id="IPR036056">
    <property type="entry name" value="Fibrinogen-like_C"/>
</dbReference>
<dbReference type="PROSITE" id="PS00514">
    <property type="entry name" value="FIBRINOGEN_C_1"/>
    <property type="match status" value="1"/>
</dbReference>
<evidence type="ECO:0000256" key="3">
    <source>
        <dbReference type="ARBA" id="ARBA00023157"/>
    </source>
</evidence>
<dbReference type="Pfam" id="PF00147">
    <property type="entry name" value="Fibrinogen_C"/>
    <property type="match status" value="1"/>
</dbReference>
<feature type="chain" id="PRO_5042989895" description="Fibrinogen C-terminal domain-containing protein" evidence="4">
    <location>
        <begin position="24"/>
        <end position="495"/>
    </location>
</feature>
<evidence type="ECO:0000313" key="6">
    <source>
        <dbReference type="EMBL" id="KAK7090119.1"/>
    </source>
</evidence>
<sequence length="495" mass="54680">MASTRFRRIGVALFVVALSTLEAIQWDRGPADKANITACVGGIASIPWSCVKGDGETIVSLAWTFQAPGKEKTRIATSYNGHFYTKDKRFGFLSNAGLSLHDARPQDSGDYSVQLGLLQADSSHVTVGRTVTLSITDKPPATQDGDLHVTLSDVARDDVTHVWTVPLNCGHFVDLGHPPVGVVWTTPSGEEKNSSYVDKGTFVLSVSSSVQGGNYSCHLPPSAPAARCLTATSPLKAAAQLYVDENDVRLTLLEAQLRETKTHQSKHTAQIHELNMTVDLILKGEISNCKGWLAVDPRSGVQLIYNSGQIMAVYCDQVTDNGGWTVFQRRKDASVDFYRGWTHYRNGFGDLEGNFWLGLDKLHSLTTSQKFELRVDMRKWDGTTGHATYSGFYVDDASQNFTLHYDKITGGNAGNCIYSSRGRQFTTKDKDNDRFSVNCALRKHGGWWYDRCSEANLNGVYKTDNSVYHADGVYCNSFAGYTYSLKLSEMKIRPM</sequence>
<dbReference type="InterPro" id="IPR036179">
    <property type="entry name" value="Ig-like_dom_sf"/>
</dbReference>
<dbReference type="EMBL" id="JBAMIC010000024">
    <property type="protein sequence ID" value="KAK7090119.1"/>
    <property type="molecule type" value="Genomic_DNA"/>
</dbReference>
<dbReference type="Proteomes" id="UP001374579">
    <property type="component" value="Unassembled WGS sequence"/>
</dbReference>
<reference evidence="6 7" key="1">
    <citation type="submission" date="2024-02" db="EMBL/GenBank/DDBJ databases">
        <title>Chromosome-scale genome assembly of the rough periwinkle Littorina saxatilis.</title>
        <authorList>
            <person name="De Jode A."/>
            <person name="Faria R."/>
            <person name="Formenti G."/>
            <person name="Sims Y."/>
            <person name="Smith T.P."/>
            <person name="Tracey A."/>
            <person name="Wood J.M.D."/>
            <person name="Zagrodzka Z.B."/>
            <person name="Johannesson K."/>
            <person name="Butlin R.K."/>
            <person name="Leder E.H."/>
        </authorList>
    </citation>
    <scope>NUCLEOTIDE SEQUENCE [LARGE SCALE GENOMIC DNA]</scope>
    <source>
        <strain evidence="6">Snail1</strain>
        <tissue evidence="6">Muscle</tissue>
    </source>
</reference>
<dbReference type="InterPro" id="IPR002181">
    <property type="entry name" value="Fibrinogen_a/b/g_C_dom"/>
</dbReference>
<dbReference type="SUPFAM" id="SSF56496">
    <property type="entry name" value="Fibrinogen C-terminal domain-like"/>
    <property type="match status" value="1"/>
</dbReference>
<dbReference type="PANTHER" id="PTHR19143:SF424">
    <property type="entry name" value="FIBRINOGEN C-TERMINAL DOMAIN-CONTAINING PROTEIN"/>
    <property type="match status" value="1"/>
</dbReference>
<keyword evidence="2" id="KW-0964">Secreted</keyword>
<name>A0AAN9ANJ8_9CAEN</name>
<keyword evidence="3" id="KW-1015">Disulfide bond</keyword>
<dbReference type="PROSITE" id="PS51406">
    <property type="entry name" value="FIBRINOGEN_C_2"/>
    <property type="match status" value="1"/>
</dbReference>
<dbReference type="InterPro" id="IPR013783">
    <property type="entry name" value="Ig-like_fold"/>
</dbReference>
<keyword evidence="7" id="KW-1185">Reference proteome</keyword>
<evidence type="ECO:0000256" key="1">
    <source>
        <dbReference type="ARBA" id="ARBA00004498"/>
    </source>
</evidence>
<evidence type="ECO:0000259" key="5">
    <source>
        <dbReference type="PROSITE" id="PS51406"/>
    </source>
</evidence>
<keyword evidence="2" id="KW-0272">Extracellular matrix</keyword>
<dbReference type="CDD" id="cd00087">
    <property type="entry name" value="FReD"/>
    <property type="match status" value="1"/>
</dbReference>
<evidence type="ECO:0000313" key="7">
    <source>
        <dbReference type="Proteomes" id="UP001374579"/>
    </source>
</evidence>
<dbReference type="GO" id="GO:0005615">
    <property type="term" value="C:extracellular space"/>
    <property type="evidence" value="ECO:0007669"/>
    <property type="project" value="TreeGrafter"/>
</dbReference>
<dbReference type="InterPro" id="IPR050373">
    <property type="entry name" value="Fibrinogen_C-term_domain"/>
</dbReference>
<evidence type="ECO:0000256" key="4">
    <source>
        <dbReference type="SAM" id="SignalP"/>
    </source>
</evidence>
<keyword evidence="4" id="KW-0732">Signal</keyword>
<comment type="subcellular location">
    <subcellularLocation>
        <location evidence="1">Secreted</location>
        <location evidence="1">Extracellular space</location>
        <location evidence="1">Extracellular matrix</location>
    </subcellularLocation>
</comment>
<dbReference type="SUPFAM" id="SSF48726">
    <property type="entry name" value="Immunoglobulin"/>
    <property type="match status" value="1"/>
</dbReference>
<proteinExistence type="predicted"/>
<organism evidence="6 7">
    <name type="scientific">Littorina saxatilis</name>
    <dbReference type="NCBI Taxonomy" id="31220"/>
    <lineage>
        <taxon>Eukaryota</taxon>
        <taxon>Metazoa</taxon>
        <taxon>Spiralia</taxon>
        <taxon>Lophotrochozoa</taxon>
        <taxon>Mollusca</taxon>
        <taxon>Gastropoda</taxon>
        <taxon>Caenogastropoda</taxon>
        <taxon>Littorinimorpha</taxon>
        <taxon>Littorinoidea</taxon>
        <taxon>Littorinidae</taxon>
        <taxon>Littorina</taxon>
    </lineage>
</organism>
<evidence type="ECO:0000256" key="2">
    <source>
        <dbReference type="ARBA" id="ARBA00022530"/>
    </source>
</evidence>
<dbReference type="InterPro" id="IPR020837">
    <property type="entry name" value="Fibrinogen_CS"/>
</dbReference>
<feature type="domain" description="Fibrinogen C-terminal" evidence="5">
    <location>
        <begin position="280"/>
        <end position="495"/>
    </location>
</feature>
<comment type="caution">
    <text evidence="6">The sequence shown here is derived from an EMBL/GenBank/DDBJ whole genome shotgun (WGS) entry which is preliminary data.</text>
</comment>
<accession>A0AAN9ANJ8</accession>
<dbReference type="PANTHER" id="PTHR19143">
    <property type="entry name" value="FIBRINOGEN/TENASCIN/ANGIOPOEITIN"/>
    <property type="match status" value="1"/>
</dbReference>
<feature type="signal peptide" evidence="4">
    <location>
        <begin position="1"/>
        <end position="23"/>
    </location>
</feature>
<protein>
    <recommendedName>
        <fullName evidence="5">Fibrinogen C-terminal domain-containing protein</fullName>
    </recommendedName>
</protein>